<evidence type="ECO:0000256" key="2">
    <source>
        <dbReference type="ARBA" id="ARBA00023315"/>
    </source>
</evidence>
<organism evidence="4 5">
    <name type="scientific">Sphingomonas hengshuiensis</name>
    <dbReference type="NCBI Taxonomy" id="1609977"/>
    <lineage>
        <taxon>Bacteria</taxon>
        <taxon>Pseudomonadati</taxon>
        <taxon>Pseudomonadota</taxon>
        <taxon>Alphaproteobacteria</taxon>
        <taxon>Sphingomonadales</taxon>
        <taxon>Sphingomonadaceae</taxon>
        <taxon>Sphingomonas</taxon>
    </lineage>
</organism>
<dbReference type="InterPro" id="IPR050832">
    <property type="entry name" value="Bact_Acetyltransf"/>
</dbReference>
<evidence type="ECO:0000313" key="5">
    <source>
        <dbReference type="Proteomes" id="UP000248614"/>
    </source>
</evidence>
<keyword evidence="2" id="KW-0012">Acyltransferase</keyword>
<dbReference type="Pfam" id="PF00583">
    <property type="entry name" value="Acetyltransf_1"/>
    <property type="match status" value="1"/>
</dbReference>
<dbReference type="GO" id="GO:0016747">
    <property type="term" value="F:acyltransferase activity, transferring groups other than amino-acyl groups"/>
    <property type="evidence" value="ECO:0007669"/>
    <property type="project" value="InterPro"/>
</dbReference>
<sequence>MTPVLREASPADAALLATIGAETFVETFGHLYAPDDLAAFLANHSSANWAAELADPRYHVVLAMAGDEAVGYAKLGPPSLPFEPTGKPIELRQFYLRRQAQGTGLAATMMEHVLAKARATGADELFLSVFVDNARARRFYERYGFERVGSYDFMVGNHRDEDDVMRVAL</sequence>
<evidence type="ECO:0000259" key="3">
    <source>
        <dbReference type="PROSITE" id="PS51186"/>
    </source>
</evidence>
<dbReference type="PROSITE" id="PS51186">
    <property type="entry name" value="GNAT"/>
    <property type="match status" value="1"/>
</dbReference>
<dbReference type="Gene3D" id="3.40.630.30">
    <property type="match status" value="1"/>
</dbReference>
<dbReference type="AlphaFoldDB" id="A0A2W4Z3I2"/>
<dbReference type="InterPro" id="IPR000182">
    <property type="entry name" value="GNAT_dom"/>
</dbReference>
<reference evidence="4 5" key="1">
    <citation type="submission" date="2017-08" db="EMBL/GenBank/DDBJ databases">
        <title>Infants hospitalized years apart are colonized by the same room-sourced microbial strains.</title>
        <authorList>
            <person name="Brooks B."/>
            <person name="Olm M.R."/>
            <person name="Firek B.A."/>
            <person name="Baker R."/>
            <person name="Thomas B.C."/>
            <person name="Morowitz M.J."/>
            <person name="Banfield J.F."/>
        </authorList>
    </citation>
    <scope>NUCLEOTIDE SEQUENCE [LARGE SCALE GENOMIC DNA]</scope>
    <source>
        <strain evidence="4">S2_018_000_R3_110</strain>
    </source>
</reference>
<keyword evidence="1 4" id="KW-0808">Transferase</keyword>
<dbReference type="InterPro" id="IPR016181">
    <property type="entry name" value="Acyl_CoA_acyltransferase"/>
</dbReference>
<feature type="domain" description="N-acetyltransferase" evidence="3">
    <location>
        <begin position="3"/>
        <end position="169"/>
    </location>
</feature>
<accession>A0A2W4Z3I2</accession>
<dbReference type="EMBL" id="QFNF01000027">
    <property type="protein sequence ID" value="PZO76226.1"/>
    <property type="molecule type" value="Genomic_DNA"/>
</dbReference>
<name>A0A2W4Z3I2_9SPHN</name>
<dbReference type="CDD" id="cd04301">
    <property type="entry name" value="NAT_SF"/>
    <property type="match status" value="1"/>
</dbReference>
<dbReference type="SUPFAM" id="SSF55729">
    <property type="entry name" value="Acyl-CoA N-acyltransferases (Nat)"/>
    <property type="match status" value="1"/>
</dbReference>
<gene>
    <name evidence="4" type="ORF">DI632_10570</name>
</gene>
<dbReference type="Proteomes" id="UP000248614">
    <property type="component" value="Unassembled WGS sequence"/>
</dbReference>
<evidence type="ECO:0000256" key="1">
    <source>
        <dbReference type="ARBA" id="ARBA00022679"/>
    </source>
</evidence>
<dbReference type="PANTHER" id="PTHR43877">
    <property type="entry name" value="AMINOALKYLPHOSPHONATE N-ACETYLTRANSFERASE-RELATED-RELATED"/>
    <property type="match status" value="1"/>
</dbReference>
<protein>
    <submittedName>
        <fullName evidence="4">GNAT family N-acetyltransferase</fullName>
    </submittedName>
</protein>
<proteinExistence type="predicted"/>
<comment type="caution">
    <text evidence="4">The sequence shown here is derived from an EMBL/GenBank/DDBJ whole genome shotgun (WGS) entry which is preliminary data.</text>
</comment>
<evidence type="ECO:0000313" key="4">
    <source>
        <dbReference type="EMBL" id="PZO76226.1"/>
    </source>
</evidence>